<proteinExistence type="predicted"/>
<protein>
    <recommendedName>
        <fullName evidence="3">Outer membrane protein beta-barrel domain-containing protein</fullName>
    </recommendedName>
</protein>
<accession>A0ABN0P1A1</accession>
<keyword evidence="2" id="KW-1185">Reference proteome</keyword>
<comment type="caution">
    <text evidence="1">The sequence shown here is derived from an EMBL/GenBank/DDBJ whole genome shotgun (WGS) entry which is preliminary data.</text>
</comment>
<evidence type="ECO:0000313" key="1">
    <source>
        <dbReference type="EMBL" id="ERJ94282.1"/>
    </source>
</evidence>
<reference evidence="1 2" key="1">
    <citation type="submission" date="2013-08" db="EMBL/GenBank/DDBJ databases">
        <authorList>
            <person name="Weinstock G."/>
            <person name="Sodergren E."/>
            <person name="Wylie T."/>
            <person name="Fulton L."/>
            <person name="Fulton R."/>
            <person name="Fronick C."/>
            <person name="O'Laughlin M."/>
            <person name="Godfrey J."/>
            <person name="Miner T."/>
            <person name="Herter B."/>
            <person name="Appelbaum E."/>
            <person name="Cordes M."/>
            <person name="Lek S."/>
            <person name="Wollam A."/>
            <person name="Pepin K.H."/>
            <person name="Palsikar V.B."/>
            <person name="Mitreva M."/>
            <person name="Wilson R.K."/>
        </authorList>
    </citation>
    <scope>NUCLEOTIDE SEQUENCE [LARGE SCALE GENOMIC DNA]</scope>
    <source>
        <strain evidence="1 2">ATCC 700332</strain>
    </source>
</reference>
<evidence type="ECO:0000313" key="2">
    <source>
        <dbReference type="Proteomes" id="UP000016649"/>
    </source>
</evidence>
<evidence type="ECO:0008006" key="3">
    <source>
        <dbReference type="Google" id="ProtNLM"/>
    </source>
</evidence>
<sequence length="228" mass="25525">MYMKKLIGTLLIACCTLTGIWAIDISVGGIADYTHGFRFAKTENGSDYATVFTNQNMVGFNGFFDVQFVQLQLGVDMMIGKQRTTTIQKSALSLATNYEDTAVLLTNFNIGVLGKFPFSAGSIKLYPLVGFDFDFPLAGEYEIPIIGGTHRMTREELAKANRYWFDAGFGADFFIVKKLFLRPQFLFGWQLNVPEEVQKQKDYAQNSGSQFSSEGMKFNFGLGIGFKF</sequence>
<name>A0ABN0P1A1_TRELE</name>
<dbReference type="EMBL" id="AWVH01000005">
    <property type="protein sequence ID" value="ERJ94282.1"/>
    <property type="molecule type" value="Genomic_DNA"/>
</dbReference>
<organism evidence="1 2">
    <name type="scientific">Treponema lecithinolyticum ATCC 700332</name>
    <dbReference type="NCBI Taxonomy" id="1321815"/>
    <lineage>
        <taxon>Bacteria</taxon>
        <taxon>Pseudomonadati</taxon>
        <taxon>Spirochaetota</taxon>
        <taxon>Spirochaetia</taxon>
        <taxon>Spirochaetales</taxon>
        <taxon>Treponemataceae</taxon>
        <taxon>Treponema</taxon>
    </lineage>
</organism>
<gene>
    <name evidence="1" type="ORF">HMPREF9193_00254</name>
</gene>
<dbReference type="Proteomes" id="UP000016649">
    <property type="component" value="Unassembled WGS sequence"/>
</dbReference>